<gene>
    <name evidence="4" type="ORF">VP1G_02016</name>
</gene>
<feature type="region of interest" description="Disordered" evidence="1">
    <location>
        <begin position="286"/>
        <end position="363"/>
    </location>
</feature>
<keyword evidence="2" id="KW-0472">Membrane</keyword>
<keyword evidence="2" id="KW-0812">Transmembrane</keyword>
<evidence type="ECO:0000256" key="1">
    <source>
        <dbReference type="SAM" id="MobiDB-lite"/>
    </source>
</evidence>
<feature type="compositionally biased region" description="Basic and acidic residues" evidence="1">
    <location>
        <begin position="304"/>
        <end position="315"/>
    </location>
</feature>
<name>A0A194USJ4_CYTMA</name>
<evidence type="ECO:0000256" key="3">
    <source>
        <dbReference type="SAM" id="SignalP"/>
    </source>
</evidence>
<accession>A0A194USJ4</accession>
<dbReference type="InterPro" id="IPR028000">
    <property type="entry name" value="Pma1"/>
</dbReference>
<keyword evidence="2" id="KW-1133">Transmembrane helix</keyword>
<feature type="signal peptide" evidence="3">
    <location>
        <begin position="1"/>
        <end position="22"/>
    </location>
</feature>
<feature type="region of interest" description="Disordered" evidence="1">
    <location>
        <begin position="392"/>
        <end position="418"/>
    </location>
</feature>
<keyword evidence="3" id="KW-0732">Signal</keyword>
<dbReference type="Pfam" id="PF14610">
    <property type="entry name" value="Psg1"/>
    <property type="match status" value="1"/>
</dbReference>
<reference evidence="5" key="1">
    <citation type="submission" date="2014-12" db="EMBL/GenBank/DDBJ databases">
        <title>Genome Sequence of Valsa Canker Pathogens Uncovers a Specific Adaption of Colonization on Woody Bark.</title>
        <authorList>
            <person name="Yin Z."/>
            <person name="Liu H."/>
            <person name="Gao X."/>
            <person name="Li Z."/>
            <person name="Song N."/>
            <person name="Ke X."/>
            <person name="Dai Q."/>
            <person name="Wu Y."/>
            <person name="Sun Y."/>
            <person name="Xu J.-R."/>
            <person name="Kang Z.K."/>
            <person name="Wang L."/>
            <person name="Huang L."/>
        </authorList>
    </citation>
    <scope>NUCLEOTIDE SEQUENCE [LARGE SCALE GENOMIC DNA]</scope>
    <source>
        <strain evidence="5">SXYL134</strain>
    </source>
</reference>
<dbReference type="Proteomes" id="UP000078576">
    <property type="component" value="Unassembled WGS sequence"/>
</dbReference>
<dbReference type="OrthoDB" id="4084551at2759"/>
<keyword evidence="5" id="KW-1185">Reference proteome</keyword>
<protein>
    <submittedName>
        <fullName evidence="4">Uncharacterized protein</fullName>
    </submittedName>
</protein>
<dbReference type="EMBL" id="KN714675">
    <property type="protein sequence ID" value="KUI54623.1"/>
    <property type="molecule type" value="Genomic_DNA"/>
</dbReference>
<evidence type="ECO:0000313" key="5">
    <source>
        <dbReference type="Proteomes" id="UP000078576"/>
    </source>
</evidence>
<evidence type="ECO:0000313" key="4">
    <source>
        <dbReference type="EMBL" id="KUI54623.1"/>
    </source>
</evidence>
<feature type="transmembrane region" description="Helical" evidence="2">
    <location>
        <begin position="244"/>
        <end position="267"/>
    </location>
</feature>
<organism evidence="4 5">
    <name type="scientific">Cytospora mali</name>
    <name type="common">Apple Valsa canker fungus</name>
    <name type="synonym">Valsa mali</name>
    <dbReference type="NCBI Taxonomy" id="578113"/>
    <lineage>
        <taxon>Eukaryota</taxon>
        <taxon>Fungi</taxon>
        <taxon>Dikarya</taxon>
        <taxon>Ascomycota</taxon>
        <taxon>Pezizomycotina</taxon>
        <taxon>Sordariomycetes</taxon>
        <taxon>Sordariomycetidae</taxon>
        <taxon>Diaporthales</taxon>
        <taxon>Cytosporaceae</taxon>
        <taxon>Cytospora</taxon>
    </lineage>
</organism>
<evidence type="ECO:0000256" key="2">
    <source>
        <dbReference type="SAM" id="Phobius"/>
    </source>
</evidence>
<feature type="chain" id="PRO_5008265817" evidence="3">
    <location>
        <begin position="23"/>
        <end position="418"/>
    </location>
</feature>
<dbReference type="AlphaFoldDB" id="A0A194USJ4"/>
<sequence>MLTSPKLLTAAAAALLLRPASAAPPLLTPALEARAPAATDNVWVTVDTSGTPVTVTPVVSVVDGATTTISAVPNDLTATVITRTKYAEVTTSTGSAAPTATNANGAGSFLVCNNADGVYAPFCQPTQNSSLYTGTTYYVTWDSSVFNSTNTTVVVEGSYINTTTGELSTQAFSSPETAANQSYYAWKVKTKLLPLGDTAVNISLTLRALAADSNDTAASYTGPTVLVTRPPTYLQPAPKMPSGAALYIGLPTVLGFCVVMIFGVCMWNRKERRIDLGDIMSRGRNKYGAAKDRARRRLSRREKKQAIRLDDHGPEGEEEGGMGYRYRDEEPETYQQEHHQQQQHQQQHQQHHDDHQYEDAWAQPEEVCPAWERQQEERRYRGLHDSVHVGVARRDSDALGSLVGTPTSDRFSQSHHYD</sequence>
<proteinExistence type="predicted"/>
<feature type="compositionally biased region" description="Basic residues" evidence="1">
    <location>
        <begin position="293"/>
        <end position="303"/>
    </location>
</feature>